<organism evidence="2 3">
    <name type="scientific">Methanobrevibacter filiformis</name>
    <dbReference type="NCBI Taxonomy" id="55758"/>
    <lineage>
        <taxon>Archaea</taxon>
        <taxon>Methanobacteriati</taxon>
        <taxon>Methanobacteriota</taxon>
        <taxon>Methanomada group</taxon>
        <taxon>Methanobacteria</taxon>
        <taxon>Methanobacteriales</taxon>
        <taxon>Methanobacteriaceae</taxon>
        <taxon>Methanobrevibacter</taxon>
    </lineage>
</organism>
<protein>
    <submittedName>
        <fullName evidence="2">Uncharacterized protein</fullName>
    </submittedName>
</protein>
<dbReference type="EMBL" id="LWMT01000203">
    <property type="protein sequence ID" value="KZX13491.1"/>
    <property type="molecule type" value="Genomic_DNA"/>
</dbReference>
<evidence type="ECO:0000256" key="1">
    <source>
        <dbReference type="SAM" id="Phobius"/>
    </source>
</evidence>
<keyword evidence="1" id="KW-1133">Transmembrane helix</keyword>
<dbReference type="OrthoDB" id="233230at2157"/>
<evidence type="ECO:0000313" key="3">
    <source>
        <dbReference type="Proteomes" id="UP000077066"/>
    </source>
</evidence>
<feature type="transmembrane region" description="Helical" evidence="1">
    <location>
        <begin position="214"/>
        <end position="239"/>
    </location>
</feature>
<reference evidence="2 3" key="1">
    <citation type="submission" date="2016-04" db="EMBL/GenBank/DDBJ databases">
        <title>Genome sequence of Methanobrevibacter filiformis DSM 11501.</title>
        <authorList>
            <person name="Poehlein A."/>
            <person name="Seedorf H."/>
            <person name="Daniel R."/>
        </authorList>
    </citation>
    <scope>NUCLEOTIDE SEQUENCE [LARGE SCALE GENOMIC DNA]</scope>
    <source>
        <strain evidence="2 3">DSM 11501</strain>
    </source>
</reference>
<dbReference type="STRING" id="55758.MBFIL_10130"/>
<feature type="transmembrane region" description="Helical" evidence="1">
    <location>
        <begin position="166"/>
        <end position="186"/>
    </location>
</feature>
<gene>
    <name evidence="2" type="ORF">MBFIL_10130</name>
</gene>
<comment type="caution">
    <text evidence="2">The sequence shown here is derived from an EMBL/GenBank/DDBJ whole genome shotgun (WGS) entry which is preliminary data.</text>
</comment>
<sequence length="242" mass="28492">MINNNKYCSHCGKVIPYDAKRCMYCDSYVGNVNNPCNQAQIINDHELNKHYKQNNYNSPNNPQQQMKHTSMTHSNYHRVEYSKVLPLSKYFLLMVLTCGLYNIYWFYKNLKYIKNYHDEDISVGLRTFCFCFVPIAGLLVFYEFLDDMNHYAKSKGLETYSSGLQLLGIILSNFFVLIPLYPWFFMNIQETINEYWRLEEPNLPIKRSFSSGEFIVLIVGGIITLIFYYMFFIAAMGALQNM</sequence>
<name>A0A166BKL6_9EURY</name>
<keyword evidence="1" id="KW-0812">Transmembrane</keyword>
<feature type="transmembrane region" description="Helical" evidence="1">
    <location>
        <begin position="123"/>
        <end position="145"/>
    </location>
</feature>
<dbReference type="PATRIC" id="fig|55758.3.peg.1162"/>
<feature type="transmembrane region" description="Helical" evidence="1">
    <location>
        <begin position="90"/>
        <end position="107"/>
    </location>
</feature>
<dbReference type="AlphaFoldDB" id="A0A166BKL6"/>
<keyword evidence="1" id="KW-0472">Membrane</keyword>
<dbReference type="RefSeq" id="WP_066972133.1">
    <property type="nucleotide sequence ID" value="NZ_LWMT01000203.1"/>
</dbReference>
<evidence type="ECO:0000313" key="2">
    <source>
        <dbReference type="EMBL" id="KZX13491.1"/>
    </source>
</evidence>
<keyword evidence="3" id="KW-1185">Reference proteome</keyword>
<accession>A0A166BKL6</accession>
<proteinExistence type="predicted"/>
<dbReference type="Proteomes" id="UP000077066">
    <property type="component" value="Unassembled WGS sequence"/>
</dbReference>